<accession>A0A0N8KF48</accession>
<gene>
    <name evidence="2" type="ORF">HLUCCX10_13945</name>
</gene>
<dbReference type="Proteomes" id="UP000050421">
    <property type="component" value="Unassembled WGS sequence"/>
</dbReference>
<keyword evidence="1" id="KW-0732">Signal</keyword>
<dbReference type="Gene3D" id="2.40.160.20">
    <property type="match status" value="1"/>
</dbReference>
<reference evidence="2 3" key="1">
    <citation type="submission" date="2015-09" db="EMBL/GenBank/DDBJ databases">
        <title>Identification and resolution of microdiversity through metagenomic sequencing of parallel consortia.</title>
        <authorList>
            <person name="Nelson W.C."/>
            <person name="Romine M.F."/>
            <person name="Lindemann S.R."/>
        </authorList>
    </citation>
    <scope>NUCLEOTIDE SEQUENCE [LARGE SCALE GENOMIC DNA]</scope>
    <source>
        <strain evidence="2">HL-49</strain>
    </source>
</reference>
<evidence type="ECO:0000313" key="3">
    <source>
        <dbReference type="Proteomes" id="UP000050421"/>
    </source>
</evidence>
<protein>
    <submittedName>
        <fullName evidence="2">OOP family porin</fullName>
    </submittedName>
</protein>
<dbReference type="eggNOG" id="ENOG5031BFZ">
    <property type="taxonomic scope" value="Bacteria"/>
</dbReference>
<organism evidence="2 3">
    <name type="scientific">Algoriphagus marincola HL-49</name>
    <dbReference type="NCBI Taxonomy" id="1305737"/>
    <lineage>
        <taxon>Bacteria</taxon>
        <taxon>Pseudomonadati</taxon>
        <taxon>Bacteroidota</taxon>
        <taxon>Cytophagia</taxon>
        <taxon>Cytophagales</taxon>
        <taxon>Cyclobacteriaceae</taxon>
        <taxon>Algoriphagus</taxon>
    </lineage>
</organism>
<dbReference type="OrthoDB" id="838103at2"/>
<feature type="chain" id="PRO_5006027880" evidence="1">
    <location>
        <begin position="18"/>
        <end position="217"/>
    </location>
</feature>
<dbReference type="InterPro" id="IPR011250">
    <property type="entry name" value="OMP/PagP_B-barrel"/>
</dbReference>
<evidence type="ECO:0000256" key="1">
    <source>
        <dbReference type="SAM" id="SignalP"/>
    </source>
</evidence>
<comment type="caution">
    <text evidence="2">The sequence shown here is derived from an EMBL/GenBank/DDBJ whole genome shotgun (WGS) entry which is preliminary data.</text>
</comment>
<feature type="signal peptide" evidence="1">
    <location>
        <begin position="1"/>
        <end position="17"/>
    </location>
</feature>
<evidence type="ECO:0000313" key="2">
    <source>
        <dbReference type="EMBL" id="KPQ13138.1"/>
    </source>
</evidence>
<dbReference type="SUPFAM" id="SSF56925">
    <property type="entry name" value="OMPA-like"/>
    <property type="match status" value="1"/>
</dbReference>
<dbReference type="PATRIC" id="fig|1305737.6.peg.3498"/>
<name>A0A0N8KF48_9BACT</name>
<proteinExistence type="predicted"/>
<sequence>MRRLIIFLILLGSLSHAAQSQEIRVNTYGGYIFKDQVDSYFSSSSFYDGVIQDGFRWGLGFEYVIPDKGGLELQYLRQDTNAPTIYQSGNIFNGELQLTDFDLGLNWIMLNGTRYFVVNEKIEPFGGVGVGLGIFSIKNPDNNNQRTSTKFSWNVRGGSNFWLSPKAAIRLQASLFSAVESVGGGFYFGTGGSSAGLNTYSTKYQFGLEGGLVFRIP</sequence>
<dbReference type="AlphaFoldDB" id="A0A0N8KF48"/>
<dbReference type="EMBL" id="LJXT01000102">
    <property type="protein sequence ID" value="KPQ13138.1"/>
    <property type="molecule type" value="Genomic_DNA"/>
</dbReference>